<dbReference type="OrthoDB" id="9805159at2"/>
<dbReference type="GO" id="GO:0005975">
    <property type="term" value="P:carbohydrate metabolic process"/>
    <property type="evidence" value="ECO:0007669"/>
    <property type="project" value="InterPro"/>
</dbReference>
<protein>
    <submittedName>
        <fullName evidence="4">Glycosidase</fullName>
    </submittedName>
</protein>
<dbReference type="Gene3D" id="3.20.20.80">
    <property type="entry name" value="Glycosidases"/>
    <property type="match status" value="1"/>
</dbReference>
<dbReference type="PANTHER" id="PTHR10357:SF210">
    <property type="entry name" value="MALTODEXTRIN GLUCOSIDASE"/>
    <property type="match status" value="1"/>
</dbReference>
<evidence type="ECO:0000313" key="4">
    <source>
        <dbReference type="EMBL" id="RBP12276.1"/>
    </source>
</evidence>
<dbReference type="InterPro" id="IPR017853">
    <property type="entry name" value="GH"/>
</dbReference>
<dbReference type="SUPFAM" id="SSF51445">
    <property type="entry name" value="(Trans)glycosidases"/>
    <property type="match status" value="1"/>
</dbReference>
<evidence type="ECO:0000256" key="2">
    <source>
        <dbReference type="ARBA" id="ARBA00023295"/>
    </source>
</evidence>
<dbReference type="InterPro" id="IPR006047">
    <property type="entry name" value="GH13_cat_dom"/>
</dbReference>
<dbReference type="SMART" id="SM00642">
    <property type="entry name" value="Aamy"/>
    <property type="match status" value="1"/>
</dbReference>
<dbReference type="CDD" id="cd11354">
    <property type="entry name" value="AmyAc_bac_CMD_like"/>
    <property type="match status" value="1"/>
</dbReference>
<feature type="domain" description="Glycosyl hydrolase family 13 catalytic" evidence="3">
    <location>
        <begin position="12"/>
        <end position="355"/>
    </location>
</feature>
<accession>A0A366FDW6</accession>
<evidence type="ECO:0000256" key="1">
    <source>
        <dbReference type="ARBA" id="ARBA00022801"/>
    </source>
</evidence>
<evidence type="ECO:0000313" key="5">
    <source>
        <dbReference type="Proteomes" id="UP000253529"/>
    </source>
</evidence>
<proteinExistence type="predicted"/>
<dbReference type="RefSeq" id="WP_113889908.1">
    <property type="nucleotide sequence ID" value="NZ_QNRK01000014.1"/>
</dbReference>
<keyword evidence="2 4" id="KW-0326">Glycosidase</keyword>
<keyword evidence="5" id="KW-1185">Reference proteome</keyword>
<name>A0A366FDW6_9HYPH</name>
<dbReference type="PANTHER" id="PTHR10357">
    <property type="entry name" value="ALPHA-AMYLASE FAMILY MEMBER"/>
    <property type="match status" value="1"/>
</dbReference>
<reference evidence="4 5" key="1">
    <citation type="submission" date="2018-06" db="EMBL/GenBank/DDBJ databases">
        <title>Genomic Encyclopedia of Type Strains, Phase IV (KMG-IV): sequencing the most valuable type-strain genomes for metagenomic binning, comparative biology and taxonomic classification.</title>
        <authorList>
            <person name="Goeker M."/>
        </authorList>
    </citation>
    <scope>NUCLEOTIDE SEQUENCE [LARGE SCALE GENOMIC DNA]</scope>
    <source>
        <strain evidence="4 5">DSM 24875</strain>
    </source>
</reference>
<sequence length="440" mass="48446">MTSWVEHAIVWQVYPLGFVGADIRPERPAPLAHRLPRLIDWLDYAVELGASALLLGPIFASASHGYDTIDHFRIDPRLGDEADFDALIRAAGSRGLKVALDGVFNHVSRRHPAFQEALARGPSAPGAALFRLSWASGEPEAATFEGHSELVVLDHDRPEVEDLVAAVMIHWLDRGIGGWRLDAAYAVPARFWARVLPRVRARHPDAYLFAEVIHGDYAGFVTASGVDSVTQYELWKAIWSALNDRNVHELAWALDRHNGLLDAFVPQTFVGNHDVTRLASRLSDPRGIECALAILMTCGGTPSIYAGDEQAFRGVKEDRLGGDDAVRPAFPDRPEALSALGLPVFRRHQELIGLRRRHPWLHRAKTRVVHLAYQRFVYEAFEGENRLMIALNLGEGTDLPAPGMRSVLAGRDARLKTGAGEARVALGEGAWAILSPAEPL</sequence>
<dbReference type="AlphaFoldDB" id="A0A366FDW6"/>
<keyword evidence="1" id="KW-0378">Hydrolase</keyword>
<gene>
    <name evidence="4" type="ORF">DFR50_114106</name>
</gene>
<evidence type="ECO:0000259" key="3">
    <source>
        <dbReference type="SMART" id="SM00642"/>
    </source>
</evidence>
<dbReference type="EMBL" id="QNRK01000014">
    <property type="protein sequence ID" value="RBP12276.1"/>
    <property type="molecule type" value="Genomic_DNA"/>
</dbReference>
<dbReference type="GO" id="GO:0016798">
    <property type="term" value="F:hydrolase activity, acting on glycosyl bonds"/>
    <property type="evidence" value="ECO:0007669"/>
    <property type="project" value="UniProtKB-KW"/>
</dbReference>
<comment type="caution">
    <text evidence="4">The sequence shown here is derived from an EMBL/GenBank/DDBJ whole genome shotgun (WGS) entry which is preliminary data.</text>
</comment>
<dbReference type="Proteomes" id="UP000253529">
    <property type="component" value="Unassembled WGS sequence"/>
</dbReference>
<organism evidence="4 5">
    <name type="scientific">Roseiarcus fermentans</name>
    <dbReference type="NCBI Taxonomy" id="1473586"/>
    <lineage>
        <taxon>Bacteria</taxon>
        <taxon>Pseudomonadati</taxon>
        <taxon>Pseudomonadota</taxon>
        <taxon>Alphaproteobacteria</taxon>
        <taxon>Hyphomicrobiales</taxon>
        <taxon>Roseiarcaceae</taxon>
        <taxon>Roseiarcus</taxon>
    </lineage>
</organism>
<dbReference type="Pfam" id="PF00128">
    <property type="entry name" value="Alpha-amylase"/>
    <property type="match status" value="2"/>
</dbReference>